<dbReference type="EMBL" id="MPOG01000006">
    <property type="protein sequence ID" value="OOH97132.1"/>
    <property type="molecule type" value="Genomic_DNA"/>
</dbReference>
<dbReference type="OrthoDB" id="1005072at2"/>
<organism evidence="1 2">
    <name type="scientific">Elizabethkingia meningoseptica</name>
    <name type="common">Chryseobacterium meningosepticum</name>
    <dbReference type="NCBI Taxonomy" id="238"/>
    <lineage>
        <taxon>Bacteria</taxon>
        <taxon>Pseudomonadati</taxon>
        <taxon>Bacteroidota</taxon>
        <taxon>Flavobacteriia</taxon>
        <taxon>Flavobacteriales</taxon>
        <taxon>Weeksellaceae</taxon>
        <taxon>Elizabethkingia</taxon>
    </lineage>
</organism>
<dbReference type="eggNOG" id="ENOG502Z7XW">
    <property type="taxonomic scope" value="Bacteria"/>
</dbReference>
<keyword evidence="2" id="KW-1185">Reference proteome</keyword>
<dbReference type="RefSeq" id="WP_070905361.1">
    <property type="nucleotide sequence ID" value="NZ_CP016378.1"/>
</dbReference>
<accession>A0A1T3F9S4</accession>
<sequence>MNEKLLQYIWYYRKFSDPIFSTSDHETIEIIDFGVWNMNAGPDFLFAKIKMTGMILAGNIELHVKSSDWILHGHSDDNAYNNVILHVVLIHDIDIPELKEKNIPTLVLKDYIDESLVEKYATMMEEQNFIPCEQVFDLSKIPLMYEEESVLQKLELKAQVYQKILEQNKNNFEALLFQQLAFAFGLKVNSKIFHQLASVIDFNIVNKIRQHQVQLEALFYGLCGWLGRPKDDNMRLWRREFDFLQSKFRLPELRLSPVFSKLRPASFPTIRLSQFANLYAGQQNLFSVLIQNPDYQNTRNILSSVTSSDYWYHHYTFGKATEITSEKRLSAAFIDLLFINCILPLQYFFYRQDSEYSADIVIEAYRQLAPEKNHIIKQWEDMGVEFHNGLQTQAFLHQYKTFCKAKKCLNCAIGFQLLKNAEQP</sequence>
<dbReference type="InterPro" id="IPR021272">
    <property type="entry name" value="DUF2851"/>
</dbReference>
<dbReference type="Pfam" id="PF11013">
    <property type="entry name" value="DUF2851"/>
    <property type="match status" value="1"/>
</dbReference>
<evidence type="ECO:0008006" key="3">
    <source>
        <dbReference type="Google" id="ProtNLM"/>
    </source>
</evidence>
<name>A0A1T3F9S4_ELIME</name>
<dbReference type="Proteomes" id="UP000188947">
    <property type="component" value="Unassembled WGS sequence"/>
</dbReference>
<evidence type="ECO:0000313" key="2">
    <source>
        <dbReference type="Proteomes" id="UP000188947"/>
    </source>
</evidence>
<dbReference type="STRING" id="238.BBD35_07730"/>
<gene>
    <name evidence="1" type="ORF">BMF97_04510</name>
</gene>
<dbReference type="AlphaFoldDB" id="A0A1T3F9S4"/>
<proteinExistence type="predicted"/>
<protein>
    <recommendedName>
        <fullName evidence="3">DUF2851 domain-containing protein</fullName>
    </recommendedName>
</protein>
<evidence type="ECO:0000313" key="1">
    <source>
        <dbReference type="EMBL" id="OOH97132.1"/>
    </source>
</evidence>
<reference evidence="1 2" key="1">
    <citation type="submission" date="2016-11" db="EMBL/GenBank/DDBJ databases">
        <title>Genome sequence and comparative genomic analysis of clinical strain Elizabethkingia meningoseptica 61421 PRCM.</title>
        <authorList>
            <person name="Wang M."/>
            <person name="Hu S."/>
            <person name="Cao L."/>
            <person name="Jiang T."/>
            <person name="Zhou Y."/>
            <person name="Ming D."/>
        </authorList>
    </citation>
    <scope>NUCLEOTIDE SEQUENCE [LARGE SCALE GENOMIC DNA]</scope>
    <source>
        <strain evidence="1 2">61421 PRCM</strain>
    </source>
</reference>
<comment type="caution">
    <text evidence="1">The sequence shown here is derived from an EMBL/GenBank/DDBJ whole genome shotgun (WGS) entry which is preliminary data.</text>
</comment>